<dbReference type="GO" id="GO:0009235">
    <property type="term" value="P:cobalamin metabolic process"/>
    <property type="evidence" value="ECO:0007669"/>
    <property type="project" value="InterPro"/>
</dbReference>
<dbReference type="STRING" id="395961.Cyan7425_3659"/>
<evidence type="ECO:0008006" key="2">
    <source>
        <dbReference type="Google" id="ProtNLM"/>
    </source>
</evidence>
<organism evidence="1">
    <name type="scientific">Cyanothece sp. (strain PCC 7425 / ATCC 29141)</name>
    <dbReference type="NCBI Taxonomy" id="395961"/>
    <lineage>
        <taxon>Bacteria</taxon>
        <taxon>Bacillati</taxon>
        <taxon>Cyanobacteriota</taxon>
        <taxon>Cyanophyceae</taxon>
        <taxon>Gomontiellales</taxon>
        <taxon>Cyanothecaceae</taxon>
        <taxon>Cyanothece</taxon>
    </lineage>
</organism>
<proteinExistence type="predicted"/>
<dbReference type="HOGENOM" id="CLU_097729_0_0_3"/>
<dbReference type="PANTHER" id="PTHR13192">
    <property type="entry name" value="MY011 PROTEIN"/>
    <property type="match status" value="1"/>
</dbReference>
<dbReference type="AlphaFoldDB" id="B8HSJ6"/>
<dbReference type="PANTHER" id="PTHR13192:SF3">
    <property type="entry name" value="COBALAMIN TRAFFICKING PROTEIN CBLD"/>
    <property type="match status" value="1"/>
</dbReference>
<gene>
    <name evidence="1" type="ordered locus">Cyan7425_3659</name>
</gene>
<accession>B8HSJ6</accession>
<dbReference type="Pfam" id="PF10229">
    <property type="entry name" value="MMADHC"/>
    <property type="match status" value="1"/>
</dbReference>
<dbReference type="EMBL" id="CP001344">
    <property type="protein sequence ID" value="ACL45979.1"/>
    <property type="molecule type" value="Genomic_DNA"/>
</dbReference>
<evidence type="ECO:0000313" key="1">
    <source>
        <dbReference type="EMBL" id="ACL45979.1"/>
    </source>
</evidence>
<dbReference type="OrthoDB" id="428535at2"/>
<name>B8HSJ6_CYAP4</name>
<sequence>MHDLPVDLPFQYSIHSPTTFLEQHLAQLLPDWWLPIVTVLVVLQKSPIPLLEKTAATEQAKEWLRQHLLFLLTTVAEQLKQQGYASDVFDPRTGFPLCSQPGCLPLDHIAVVQTTLGYPTQRLGGCRVIDHPDWKTAVYPAILVSTAPPPTVEQVLKEFCGHTTTPVPLPKA</sequence>
<reference evidence="1" key="1">
    <citation type="submission" date="2009-01" db="EMBL/GenBank/DDBJ databases">
        <title>Complete sequence of chromosome Cyanothece sp. PCC 7425.</title>
        <authorList>
            <consortium name="US DOE Joint Genome Institute"/>
            <person name="Lucas S."/>
            <person name="Copeland A."/>
            <person name="Lapidus A."/>
            <person name="Glavina del Rio T."/>
            <person name="Dalin E."/>
            <person name="Tice H."/>
            <person name="Bruce D."/>
            <person name="Goodwin L."/>
            <person name="Pitluck S."/>
            <person name="Sims D."/>
            <person name="Meineke L."/>
            <person name="Brettin T."/>
            <person name="Detter J.C."/>
            <person name="Han C."/>
            <person name="Larimer F."/>
            <person name="Land M."/>
            <person name="Hauser L."/>
            <person name="Kyrpides N."/>
            <person name="Ovchinnikova G."/>
            <person name="Liberton M."/>
            <person name="Stoeckel J."/>
            <person name="Banerjee A."/>
            <person name="Singh A."/>
            <person name="Page L."/>
            <person name="Sato H."/>
            <person name="Zhao L."/>
            <person name="Sherman L."/>
            <person name="Pakrasi H."/>
            <person name="Richardson P."/>
        </authorList>
    </citation>
    <scope>NUCLEOTIDE SEQUENCE</scope>
    <source>
        <strain evidence="1">PCC 7425</strain>
    </source>
</reference>
<dbReference type="InterPro" id="IPR019362">
    <property type="entry name" value="MMADHC"/>
</dbReference>
<dbReference type="eggNOG" id="ENOG5031CWS">
    <property type="taxonomic scope" value="Bacteria"/>
</dbReference>
<dbReference type="KEGG" id="cyn:Cyan7425_3659"/>
<protein>
    <recommendedName>
        <fullName evidence="2">Methylmalonic aciduria and homocystinuria type D protein</fullName>
    </recommendedName>
</protein>